<dbReference type="InterPro" id="IPR004869">
    <property type="entry name" value="MMPL_dom"/>
</dbReference>
<dbReference type="Pfam" id="PF03176">
    <property type="entry name" value="MMPL"/>
    <property type="match status" value="1"/>
</dbReference>
<evidence type="ECO:0000256" key="3">
    <source>
        <dbReference type="ARBA" id="ARBA00022692"/>
    </source>
</evidence>
<feature type="transmembrane region" description="Helical" evidence="6">
    <location>
        <begin position="724"/>
        <end position="743"/>
    </location>
</feature>
<proteinExistence type="predicted"/>
<dbReference type="InterPro" id="IPR050545">
    <property type="entry name" value="Mycobact_MmpL"/>
</dbReference>
<feature type="transmembrane region" description="Helical" evidence="6">
    <location>
        <begin position="426"/>
        <end position="444"/>
    </location>
</feature>
<keyword evidence="3 6" id="KW-0812">Transmembrane</keyword>
<feature type="transmembrane region" description="Helical" evidence="6">
    <location>
        <begin position="253"/>
        <end position="272"/>
    </location>
</feature>
<comment type="caution">
    <text evidence="8">The sequence shown here is derived from an EMBL/GenBank/DDBJ whole genome shotgun (WGS) entry which is preliminary data.</text>
</comment>
<evidence type="ECO:0000256" key="4">
    <source>
        <dbReference type="ARBA" id="ARBA00022989"/>
    </source>
</evidence>
<dbReference type="PANTHER" id="PTHR33406">
    <property type="entry name" value="MEMBRANE PROTEIN MJ1562-RELATED"/>
    <property type="match status" value="1"/>
</dbReference>
<evidence type="ECO:0000259" key="7">
    <source>
        <dbReference type="Pfam" id="PF03176"/>
    </source>
</evidence>
<dbReference type="Gene3D" id="1.20.1640.10">
    <property type="entry name" value="Multidrug efflux transporter AcrB transmembrane domain"/>
    <property type="match status" value="2"/>
</dbReference>
<dbReference type="SUPFAM" id="SSF82866">
    <property type="entry name" value="Multidrug efflux transporter AcrB transmembrane domain"/>
    <property type="match status" value="2"/>
</dbReference>
<accession>A0ABV9TA92</accession>
<keyword evidence="4 6" id="KW-1133">Transmembrane helix</keyword>
<feature type="transmembrane region" description="Helical" evidence="6">
    <location>
        <begin position="279"/>
        <end position="299"/>
    </location>
</feature>
<reference evidence="9" key="1">
    <citation type="journal article" date="2019" name="Int. J. Syst. Evol. Microbiol.">
        <title>The Global Catalogue of Microorganisms (GCM) 10K type strain sequencing project: providing services to taxonomists for standard genome sequencing and annotation.</title>
        <authorList>
            <consortium name="The Broad Institute Genomics Platform"/>
            <consortium name="The Broad Institute Genome Sequencing Center for Infectious Disease"/>
            <person name="Wu L."/>
            <person name="Ma J."/>
        </authorList>
    </citation>
    <scope>NUCLEOTIDE SEQUENCE [LARGE SCALE GENOMIC DNA]</scope>
    <source>
        <strain evidence="9">CGMCC 1.13718</strain>
    </source>
</reference>
<dbReference type="Proteomes" id="UP001595926">
    <property type="component" value="Unassembled WGS sequence"/>
</dbReference>
<feature type="transmembrane region" description="Helical" evidence="6">
    <location>
        <begin position="374"/>
        <end position="397"/>
    </location>
</feature>
<keyword evidence="2" id="KW-1003">Cell membrane</keyword>
<protein>
    <submittedName>
        <fullName evidence="8">MMPL family transporter</fullName>
    </submittedName>
</protein>
<feature type="transmembrane region" description="Helical" evidence="6">
    <location>
        <begin position="9"/>
        <end position="28"/>
    </location>
</feature>
<evidence type="ECO:0000256" key="5">
    <source>
        <dbReference type="ARBA" id="ARBA00023136"/>
    </source>
</evidence>
<organism evidence="8 9">
    <name type="scientific">Pseudofrancisella aestuarii</name>
    <dbReference type="NCBI Taxonomy" id="2670347"/>
    <lineage>
        <taxon>Bacteria</taxon>
        <taxon>Pseudomonadati</taxon>
        <taxon>Pseudomonadota</taxon>
        <taxon>Gammaproteobacteria</taxon>
        <taxon>Thiotrichales</taxon>
        <taxon>Francisellaceae</taxon>
        <taxon>Pseudofrancisella</taxon>
    </lineage>
</organism>
<keyword evidence="5 6" id="KW-0472">Membrane</keyword>
<feature type="transmembrane region" description="Helical" evidence="6">
    <location>
        <begin position="666"/>
        <end position="687"/>
    </location>
</feature>
<feature type="domain" description="Membrane transport protein MMPL" evidence="7">
    <location>
        <begin position="184"/>
        <end position="397"/>
    </location>
</feature>
<evidence type="ECO:0000256" key="6">
    <source>
        <dbReference type="SAM" id="Phobius"/>
    </source>
</evidence>
<name>A0ABV9TA92_9GAMM</name>
<dbReference type="RefSeq" id="WP_119330582.1">
    <property type="nucleotide sequence ID" value="NZ_JBHSJH010000001.1"/>
</dbReference>
<evidence type="ECO:0000256" key="2">
    <source>
        <dbReference type="ARBA" id="ARBA00022475"/>
    </source>
</evidence>
<feature type="transmembrane region" description="Helical" evidence="6">
    <location>
        <begin position="305"/>
        <end position="324"/>
    </location>
</feature>
<feature type="transmembrane region" description="Helical" evidence="6">
    <location>
        <begin position="345"/>
        <end position="368"/>
    </location>
</feature>
<keyword evidence="9" id="KW-1185">Reference proteome</keyword>
<dbReference type="EMBL" id="JBHSJH010000001">
    <property type="protein sequence ID" value="MFC4891682.1"/>
    <property type="molecule type" value="Genomic_DNA"/>
</dbReference>
<evidence type="ECO:0000313" key="9">
    <source>
        <dbReference type="Proteomes" id="UP001595926"/>
    </source>
</evidence>
<gene>
    <name evidence="8" type="ORF">ACFPDQ_01295</name>
</gene>
<feature type="transmembrane region" description="Helical" evidence="6">
    <location>
        <begin position="640"/>
        <end position="659"/>
    </location>
</feature>
<feature type="transmembrane region" description="Helical" evidence="6">
    <location>
        <begin position="693"/>
        <end position="712"/>
    </location>
</feature>
<evidence type="ECO:0000256" key="1">
    <source>
        <dbReference type="ARBA" id="ARBA00004651"/>
    </source>
</evidence>
<sequence>MDYKFRLRFLAWLAIIISSSIVFGTLIFKGFPLNTNVLSLLPEKQTTPAFSAASETFSSRMGNKVIFLISAPDEDQAIKATEEFSDKLKQSQLFKRIFKGVNEAEQQSWGTFYFPYRLQLLKPSDEKLLVNNNENKIVENALVSLYSPMGIANRKLLDNDPFFLYQNYLLSLPRPSSALDLHKGYLTTKYGERWYVMLQTQISGNSFSLTTQETIIKAIDNATAEISQNGVKVLRTGMLFYAQNGSDTAQHEVSTIGVGSLVGIILLVLFTFRSLRPLVFTLVSVASGFIVAFVVTYLWFGSVFLFTLVFGASLIGISVDYAFFYYSERLLGDEKWTPALGFKRIFWGITLGLLNVIISFIVISIAPFPGLHQLAVFAITGLSISYLTVICLFPYVIQKTPTPNKKPILLICSDKYLEIWKNISKISIVIILTIIALVIIAGNFQVKANDDIHILESTSQELKNTENTVKKITGSNMGMSYLIVLADNNEILLQRANNISEKIYTEFSNINNPLISISDYIPTVDKQKNNYDLVKKLISAQLINYLEKIGYDNSQAQKVKKNLDNISFKELTLDSWLDARISQQLKFLWLGDQEGQKAMAITLSERINLDQLESIVKDQEGVYLVNKADEISDIFAHYRVMINNLLFLVAALLWILLSFRYSFKKAFIYLITPVLACSGALGILGWFDIPLTLFSLLALILVLGISMDYVIFLAESKKQYQSTMLALLLSAITTVLSFGLLSLSSTPAIHYFGLTVLVGIVLAFLLAPLALRLTEYEN</sequence>
<comment type="subcellular location">
    <subcellularLocation>
        <location evidence="1">Cell membrane</location>
        <topology evidence="1">Multi-pass membrane protein</topology>
    </subcellularLocation>
</comment>
<feature type="transmembrane region" description="Helical" evidence="6">
    <location>
        <begin position="749"/>
        <end position="771"/>
    </location>
</feature>
<dbReference type="PANTHER" id="PTHR33406:SF13">
    <property type="entry name" value="MEMBRANE PROTEIN YDFJ"/>
    <property type="match status" value="1"/>
</dbReference>
<evidence type="ECO:0000313" key="8">
    <source>
        <dbReference type="EMBL" id="MFC4891682.1"/>
    </source>
</evidence>